<feature type="domain" description="HTH luxR-type" evidence="5">
    <location>
        <begin position="634"/>
        <end position="699"/>
    </location>
</feature>
<dbReference type="RefSeq" id="WP_068016035.1">
    <property type="nucleotide sequence ID" value="NZ_QQAZ01000002.1"/>
</dbReference>
<evidence type="ECO:0000256" key="1">
    <source>
        <dbReference type="ARBA" id="ARBA00023015"/>
    </source>
</evidence>
<dbReference type="EMBL" id="QQAZ01000002">
    <property type="protein sequence ID" value="RDI53986.1"/>
    <property type="molecule type" value="Genomic_DNA"/>
</dbReference>
<evidence type="ECO:0000313" key="7">
    <source>
        <dbReference type="Proteomes" id="UP000255355"/>
    </source>
</evidence>
<keyword evidence="1" id="KW-0805">Transcription regulation</keyword>
<name>A0A370HAM6_9NOCA</name>
<keyword evidence="3" id="KW-0804">Transcription</keyword>
<dbReference type="Proteomes" id="UP000255355">
    <property type="component" value="Unassembled WGS sequence"/>
</dbReference>
<dbReference type="InterPro" id="IPR036388">
    <property type="entry name" value="WH-like_DNA-bd_sf"/>
</dbReference>
<organism evidence="6 7">
    <name type="scientific">Nocardia mexicana</name>
    <dbReference type="NCBI Taxonomy" id="279262"/>
    <lineage>
        <taxon>Bacteria</taxon>
        <taxon>Bacillati</taxon>
        <taxon>Actinomycetota</taxon>
        <taxon>Actinomycetes</taxon>
        <taxon>Mycobacteriales</taxon>
        <taxon>Nocardiaceae</taxon>
        <taxon>Nocardia</taxon>
    </lineage>
</organism>
<dbReference type="PROSITE" id="PS50005">
    <property type="entry name" value="TPR"/>
    <property type="match status" value="1"/>
</dbReference>
<sequence>MQWSVARDRTRTSIVAGTREQVSARPRRTDGDQTLTTLLRGGDPERLRVASAMAVLGGVASVPLAAALVDTDQERIRRVVADFTEVGWAAQERFAHPAIAARILRDVPVEQRRELHGRAAELLHRNGFPCSVVAAQLVAAGDARTSWAAQVLVAAADQALADDEIDCAAQRLELAYRASRRAGGRAAIAARLVSVEWRLNPSTRTRNFGRLKAALYTGRVPYAELPTAVLHMLWHGYVQHADHALARLERGPAGTLTFSPRVDFLCAWLRYTHPMHLERHRRLFADRARIGAAGAVDRESPYRQAADLLSALTVQQPPADIATVAQRILACHRLGPNTVEALVAAVDCLIHTDRLDTADAWCTSLLAEAEARHAPTWRSIFAALRAETLLRRGNLTAAAENATLALNLVPAEHLGVWAGRPIAVLVRALTAQGKHTEAAAQLRRPVPRSLFESRFALPYLHAYGHHCLAVGQAEQGLRHFRQCGALMRQWNLDFAWLVPWRNDMAAAHLCLGDQRKAQAFATMHLELIGGPDRHRSAGISLRVLAATGDAHRRVPLLRRAVAVARAGADELELATALTDLGRAHRSIGDADKARPLLREAVRLAESCGSGVLVRRLRGDRTPPAPVAPPPVRVAPSRVDALSPAERRVADLAALGKRNREIADTLDITTSTVEQHLTKVYRKLSVARRGELRFVLAARGPAAESAAG</sequence>
<dbReference type="STRING" id="1210089.GCA_001613165_01686"/>
<proteinExistence type="predicted"/>
<evidence type="ECO:0000256" key="4">
    <source>
        <dbReference type="PROSITE-ProRule" id="PRU00339"/>
    </source>
</evidence>
<evidence type="ECO:0000313" key="6">
    <source>
        <dbReference type="EMBL" id="RDI53986.1"/>
    </source>
</evidence>
<dbReference type="GO" id="GO:0006355">
    <property type="term" value="P:regulation of DNA-templated transcription"/>
    <property type="evidence" value="ECO:0007669"/>
    <property type="project" value="InterPro"/>
</dbReference>
<evidence type="ECO:0000256" key="3">
    <source>
        <dbReference type="ARBA" id="ARBA00023163"/>
    </source>
</evidence>
<dbReference type="PANTHER" id="PTHR44688:SF16">
    <property type="entry name" value="DNA-BINDING TRANSCRIPTIONAL ACTIVATOR DEVR_DOSR"/>
    <property type="match status" value="1"/>
</dbReference>
<comment type="caution">
    <text evidence="6">The sequence shown here is derived from an EMBL/GenBank/DDBJ whole genome shotgun (WGS) entry which is preliminary data.</text>
</comment>
<dbReference type="InterPro" id="IPR000792">
    <property type="entry name" value="Tscrpt_reg_LuxR_C"/>
</dbReference>
<dbReference type="InterPro" id="IPR016032">
    <property type="entry name" value="Sig_transdc_resp-reg_C-effctor"/>
</dbReference>
<reference evidence="6 7" key="1">
    <citation type="submission" date="2018-07" db="EMBL/GenBank/DDBJ databases">
        <title>Genomic Encyclopedia of Type Strains, Phase IV (KMG-IV): sequencing the most valuable type-strain genomes for metagenomic binning, comparative biology and taxonomic classification.</title>
        <authorList>
            <person name="Goeker M."/>
        </authorList>
    </citation>
    <scope>NUCLEOTIDE SEQUENCE [LARGE SCALE GENOMIC DNA]</scope>
    <source>
        <strain evidence="6 7">DSM 44952</strain>
    </source>
</reference>
<dbReference type="SUPFAM" id="SSF48452">
    <property type="entry name" value="TPR-like"/>
    <property type="match status" value="1"/>
</dbReference>
<dbReference type="AlphaFoldDB" id="A0A370HAM6"/>
<dbReference type="SMART" id="SM00421">
    <property type="entry name" value="HTH_LUXR"/>
    <property type="match status" value="1"/>
</dbReference>
<dbReference type="InterPro" id="IPR019734">
    <property type="entry name" value="TPR_rpt"/>
</dbReference>
<dbReference type="Pfam" id="PF00196">
    <property type="entry name" value="GerE"/>
    <property type="match status" value="1"/>
</dbReference>
<dbReference type="CDD" id="cd06170">
    <property type="entry name" value="LuxR_C_like"/>
    <property type="match status" value="1"/>
</dbReference>
<keyword evidence="7" id="KW-1185">Reference proteome</keyword>
<dbReference type="PRINTS" id="PR00038">
    <property type="entry name" value="HTHLUXR"/>
</dbReference>
<evidence type="ECO:0000256" key="2">
    <source>
        <dbReference type="ARBA" id="ARBA00023125"/>
    </source>
</evidence>
<gene>
    <name evidence="6" type="ORF">DFR68_102107</name>
</gene>
<dbReference type="PANTHER" id="PTHR44688">
    <property type="entry name" value="DNA-BINDING TRANSCRIPTIONAL ACTIVATOR DEVR_DOSR"/>
    <property type="match status" value="1"/>
</dbReference>
<dbReference type="GO" id="GO:0003677">
    <property type="term" value="F:DNA binding"/>
    <property type="evidence" value="ECO:0007669"/>
    <property type="project" value="UniProtKB-KW"/>
</dbReference>
<dbReference type="OrthoDB" id="134933at2"/>
<keyword evidence="2" id="KW-0238">DNA-binding</keyword>
<dbReference type="PROSITE" id="PS50043">
    <property type="entry name" value="HTH_LUXR_2"/>
    <property type="match status" value="1"/>
</dbReference>
<dbReference type="Gene3D" id="1.25.40.10">
    <property type="entry name" value="Tetratricopeptide repeat domain"/>
    <property type="match status" value="1"/>
</dbReference>
<protein>
    <submittedName>
        <fullName evidence="6">Tetratricopeptide repeat protein</fullName>
    </submittedName>
</protein>
<dbReference type="SUPFAM" id="SSF46894">
    <property type="entry name" value="C-terminal effector domain of the bipartite response regulators"/>
    <property type="match status" value="1"/>
</dbReference>
<dbReference type="InterPro" id="IPR011990">
    <property type="entry name" value="TPR-like_helical_dom_sf"/>
</dbReference>
<feature type="repeat" description="TPR" evidence="4">
    <location>
        <begin position="574"/>
        <end position="607"/>
    </location>
</feature>
<accession>A0A370HAM6</accession>
<keyword evidence="4" id="KW-0802">TPR repeat</keyword>
<dbReference type="Pfam" id="PF13424">
    <property type="entry name" value="TPR_12"/>
    <property type="match status" value="1"/>
</dbReference>
<evidence type="ECO:0000259" key="5">
    <source>
        <dbReference type="PROSITE" id="PS50043"/>
    </source>
</evidence>
<dbReference type="Gene3D" id="1.10.10.10">
    <property type="entry name" value="Winged helix-like DNA-binding domain superfamily/Winged helix DNA-binding domain"/>
    <property type="match status" value="1"/>
</dbReference>